<feature type="transmembrane region" description="Helical" evidence="1">
    <location>
        <begin position="333"/>
        <end position="353"/>
    </location>
</feature>
<feature type="transmembrane region" description="Helical" evidence="1">
    <location>
        <begin position="129"/>
        <end position="152"/>
    </location>
</feature>
<evidence type="ECO:0000313" key="3">
    <source>
        <dbReference type="Proteomes" id="UP000799770"/>
    </source>
</evidence>
<dbReference type="AlphaFoldDB" id="A0A6A5YUH4"/>
<organism evidence="2 3">
    <name type="scientific">Lophiotrema nucula</name>
    <dbReference type="NCBI Taxonomy" id="690887"/>
    <lineage>
        <taxon>Eukaryota</taxon>
        <taxon>Fungi</taxon>
        <taxon>Dikarya</taxon>
        <taxon>Ascomycota</taxon>
        <taxon>Pezizomycotina</taxon>
        <taxon>Dothideomycetes</taxon>
        <taxon>Pleosporomycetidae</taxon>
        <taxon>Pleosporales</taxon>
        <taxon>Lophiotremataceae</taxon>
        <taxon>Lophiotrema</taxon>
    </lineage>
</organism>
<accession>A0A6A5YUH4</accession>
<feature type="transmembrane region" description="Helical" evidence="1">
    <location>
        <begin position="247"/>
        <end position="270"/>
    </location>
</feature>
<dbReference type="Proteomes" id="UP000799770">
    <property type="component" value="Unassembled WGS sequence"/>
</dbReference>
<gene>
    <name evidence="2" type="ORF">BDV96DRAFT_197264</name>
</gene>
<feature type="transmembrane region" description="Helical" evidence="1">
    <location>
        <begin position="203"/>
        <end position="227"/>
    </location>
</feature>
<sequence>MLDHVVRRGLEHPATISLIKRAVKEGPELEVPKWGVALVVITCIGFFLLVSSVEYTLRDVVATLAMVETPSAAITVSPSEESAPKDVKEALLETGPSITLVHQKPITSSIRGTLRHLTSEAGRLSRWRGLLSCIAYSLVFNVVVNIVDVIIPRVPGKMVLVAGIAGGLLANVHTAWTHKVIAAPAEKKFQMWSRIPSRSYWRHLAPAAALNAASSFLALYIAQGWVVLLRMDRVGQDNFAAYSGAQWTSLVLRCISLIAVVFATAIFLILPAHVTQIRIEASILPEDKDTIVPFDRTFAGKVVPKILGGTGAVGFLDAWRSFNWEARRRLIKLYVKICAIVTVLFIVLTHVLAFETWAIMGPAVGKFLAQAKHDGYVS</sequence>
<feature type="transmembrane region" description="Helical" evidence="1">
    <location>
        <begin position="34"/>
        <end position="57"/>
    </location>
</feature>
<name>A0A6A5YUH4_9PLEO</name>
<dbReference type="OrthoDB" id="2896006at2759"/>
<protein>
    <submittedName>
        <fullName evidence="2">Uncharacterized protein</fullName>
    </submittedName>
</protein>
<feature type="transmembrane region" description="Helical" evidence="1">
    <location>
        <begin position="158"/>
        <end position="182"/>
    </location>
</feature>
<dbReference type="EMBL" id="ML977337">
    <property type="protein sequence ID" value="KAF2110690.1"/>
    <property type="molecule type" value="Genomic_DNA"/>
</dbReference>
<keyword evidence="3" id="KW-1185">Reference proteome</keyword>
<evidence type="ECO:0000256" key="1">
    <source>
        <dbReference type="SAM" id="Phobius"/>
    </source>
</evidence>
<evidence type="ECO:0000313" key="2">
    <source>
        <dbReference type="EMBL" id="KAF2110690.1"/>
    </source>
</evidence>
<reference evidence="2" key="1">
    <citation type="journal article" date="2020" name="Stud. Mycol.">
        <title>101 Dothideomycetes genomes: a test case for predicting lifestyles and emergence of pathogens.</title>
        <authorList>
            <person name="Haridas S."/>
            <person name="Albert R."/>
            <person name="Binder M."/>
            <person name="Bloem J."/>
            <person name="Labutti K."/>
            <person name="Salamov A."/>
            <person name="Andreopoulos B."/>
            <person name="Baker S."/>
            <person name="Barry K."/>
            <person name="Bills G."/>
            <person name="Bluhm B."/>
            <person name="Cannon C."/>
            <person name="Castanera R."/>
            <person name="Culley D."/>
            <person name="Daum C."/>
            <person name="Ezra D."/>
            <person name="Gonzalez J."/>
            <person name="Henrissat B."/>
            <person name="Kuo A."/>
            <person name="Liang C."/>
            <person name="Lipzen A."/>
            <person name="Lutzoni F."/>
            <person name="Magnuson J."/>
            <person name="Mondo S."/>
            <person name="Nolan M."/>
            <person name="Ohm R."/>
            <person name="Pangilinan J."/>
            <person name="Park H.-J."/>
            <person name="Ramirez L."/>
            <person name="Alfaro M."/>
            <person name="Sun H."/>
            <person name="Tritt A."/>
            <person name="Yoshinaga Y."/>
            <person name="Zwiers L.-H."/>
            <person name="Turgeon B."/>
            <person name="Goodwin S."/>
            <person name="Spatafora J."/>
            <person name="Crous P."/>
            <person name="Grigoriev I."/>
        </authorList>
    </citation>
    <scope>NUCLEOTIDE SEQUENCE</scope>
    <source>
        <strain evidence="2">CBS 627.86</strain>
    </source>
</reference>
<proteinExistence type="predicted"/>
<keyword evidence="1" id="KW-1133">Transmembrane helix</keyword>
<keyword evidence="1" id="KW-0812">Transmembrane</keyword>
<keyword evidence="1" id="KW-0472">Membrane</keyword>